<name>A0A498MT36_LABRO</name>
<comment type="caution">
    <text evidence="1">The sequence shown here is derived from an EMBL/GenBank/DDBJ whole genome shotgun (WGS) entry which is preliminary data.</text>
</comment>
<evidence type="ECO:0000313" key="1">
    <source>
        <dbReference type="EMBL" id="RXN20057.1"/>
    </source>
</evidence>
<keyword evidence="2" id="KW-1185">Reference proteome</keyword>
<organism evidence="1 2">
    <name type="scientific">Labeo rohita</name>
    <name type="common">Indian major carp</name>
    <name type="synonym">Cyprinus rohita</name>
    <dbReference type="NCBI Taxonomy" id="84645"/>
    <lineage>
        <taxon>Eukaryota</taxon>
        <taxon>Metazoa</taxon>
        <taxon>Chordata</taxon>
        <taxon>Craniata</taxon>
        <taxon>Vertebrata</taxon>
        <taxon>Euteleostomi</taxon>
        <taxon>Actinopterygii</taxon>
        <taxon>Neopterygii</taxon>
        <taxon>Teleostei</taxon>
        <taxon>Ostariophysi</taxon>
        <taxon>Cypriniformes</taxon>
        <taxon>Cyprinidae</taxon>
        <taxon>Labeoninae</taxon>
        <taxon>Labeonini</taxon>
        <taxon>Labeo</taxon>
    </lineage>
</organism>
<protein>
    <submittedName>
        <fullName evidence="1">Catenin alpha-2</fullName>
    </submittedName>
</protein>
<evidence type="ECO:0000313" key="2">
    <source>
        <dbReference type="Proteomes" id="UP000290572"/>
    </source>
</evidence>
<reference evidence="1 2" key="1">
    <citation type="submission" date="2018-03" db="EMBL/GenBank/DDBJ databases">
        <title>Draft genome sequence of Rohu Carp (Labeo rohita).</title>
        <authorList>
            <person name="Das P."/>
            <person name="Kushwaha B."/>
            <person name="Joshi C.G."/>
            <person name="Kumar D."/>
            <person name="Nagpure N.S."/>
            <person name="Sahoo L."/>
            <person name="Das S.P."/>
            <person name="Bit A."/>
            <person name="Patnaik S."/>
            <person name="Meher P.K."/>
            <person name="Jayasankar P."/>
            <person name="Koringa P.G."/>
            <person name="Patel N.V."/>
            <person name="Hinsu A.T."/>
            <person name="Kumar R."/>
            <person name="Pandey M."/>
            <person name="Agarwal S."/>
            <person name="Srivastava S."/>
            <person name="Singh M."/>
            <person name="Iquebal M.A."/>
            <person name="Jaiswal S."/>
            <person name="Angadi U.B."/>
            <person name="Kumar N."/>
            <person name="Raza M."/>
            <person name="Shah T.M."/>
            <person name="Rai A."/>
            <person name="Jena J.K."/>
        </authorList>
    </citation>
    <scope>NUCLEOTIDE SEQUENCE [LARGE SCALE GENOMIC DNA]</scope>
    <source>
        <strain evidence="1">DASCIFA01</strain>
        <tissue evidence="1">Testis</tissue>
    </source>
</reference>
<dbReference type="EMBL" id="QBIY01012653">
    <property type="protein sequence ID" value="RXN20057.1"/>
    <property type="molecule type" value="Genomic_DNA"/>
</dbReference>
<dbReference type="STRING" id="84645.A0A498MT36"/>
<evidence type="ECO:0007829" key="3">
    <source>
        <dbReference type="PeptideAtlas" id="A0A498MT36"/>
    </source>
</evidence>
<dbReference type="AlphaFoldDB" id="A0A498MT36"/>
<keyword evidence="3" id="KW-1267">Proteomics identification</keyword>
<accession>A0A498MT36</accession>
<sequence length="71" mass="8051">MTSATSPILLKWDPKSLEIRTLTVERLLEPLVTQPFGVDWQQVKIVTPVTDEEKLAHEGVDWTGHQGFVTH</sequence>
<dbReference type="Proteomes" id="UP000290572">
    <property type="component" value="Unassembled WGS sequence"/>
</dbReference>
<gene>
    <name evidence="1" type="ORF">ROHU_025359</name>
</gene>
<proteinExistence type="evidence at protein level"/>